<proteinExistence type="predicted"/>
<gene>
    <name evidence="1" type="ORF">CCAP1982_LOCUS10269</name>
</gene>
<evidence type="ECO:0000313" key="1">
    <source>
        <dbReference type="EMBL" id="CAD7001778.1"/>
    </source>
</evidence>
<evidence type="ECO:0000313" key="2">
    <source>
        <dbReference type="Proteomes" id="UP000606786"/>
    </source>
</evidence>
<sequence length="89" mass="9838">GDNRLFARALIDSNEALALLDSPACVNFLGKGPEKFWKGKEAQITTLRAQSVRNANRSEIPGLKVLLVSWDGMTKGLELFVSDLMLEVY</sequence>
<protein>
    <submittedName>
        <fullName evidence="1">(Mediterranean fruit fly) hypothetical protein</fullName>
    </submittedName>
</protein>
<keyword evidence="2" id="KW-1185">Reference proteome</keyword>
<reference evidence="1" key="1">
    <citation type="submission" date="2020-11" db="EMBL/GenBank/DDBJ databases">
        <authorList>
            <person name="Whitehead M."/>
        </authorList>
    </citation>
    <scope>NUCLEOTIDE SEQUENCE</scope>
    <source>
        <strain evidence="1">EGII</strain>
    </source>
</reference>
<comment type="caution">
    <text evidence="1">The sequence shown here is derived from an EMBL/GenBank/DDBJ whole genome shotgun (WGS) entry which is preliminary data.</text>
</comment>
<feature type="non-terminal residue" evidence="1">
    <location>
        <position position="1"/>
    </location>
</feature>
<dbReference type="AlphaFoldDB" id="A0A811UTX5"/>
<dbReference type="EMBL" id="CAJHJT010000023">
    <property type="protein sequence ID" value="CAD7001778.1"/>
    <property type="molecule type" value="Genomic_DNA"/>
</dbReference>
<name>A0A811UTX5_CERCA</name>
<dbReference type="Proteomes" id="UP000606786">
    <property type="component" value="Unassembled WGS sequence"/>
</dbReference>
<organism evidence="1 2">
    <name type="scientific">Ceratitis capitata</name>
    <name type="common">Mediterranean fruit fly</name>
    <name type="synonym">Tephritis capitata</name>
    <dbReference type="NCBI Taxonomy" id="7213"/>
    <lineage>
        <taxon>Eukaryota</taxon>
        <taxon>Metazoa</taxon>
        <taxon>Ecdysozoa</taxon>
        <taxon>Arthropoda</taxon>
        <taxon>Hexapoda</taxon>
        <taxon>Insecta</taxon>
        <taxon>Pterygota</taxon>
        <taxon>Neoptera</taxon>
        <taxon>Endopterygota</taxon>
        <taxon>Diptera</taxon>
        <taxon>Brachycera</taxon>
        <taxon>Muscomorpha</taxon>
        <taxon>Tephritoidea</taxon>
        <taxon>Tephritidae</taxon>
        <taxon>Ceratitis</taxon>
        <taxon>Ceratitis</taxon>
    </lineage>
</organism>
<accession>A0A811UTX5</accession>